<proteinExistence type="predicted"/>
<evidence type="ECO:0000313" key="8">
    <source>
        <dbReference type="EMBL" id="OGD13688.1"/>
    </source>
</evidence>
<feature type="transmembrane region" description="Helical" evidence="6">
    <location>
        <begin position="38"/>
        <end position="61"/>
    </location>
</feature>
<dbReference type="SUPFAM" id="SSF88723">
    <property type="entry name" value="PIN domain-like"/>
    <property type="match status" value="1"/>
</dbReference>
<dbReference type="GO" id="GO:0016787">
    <property type="term" value="F:hydrolase activity"/>
    <property type="evidence" value="ECO:0007669"/>
    <property type="project" value="UniProtKB-KW"/>
</dbReference>
<sequence>MPTKRILKIIFIIVGAVIGYWVYNKFYFISDLYIYYDILFRILAIAGGGVVGFLFSFLFNTKIQRLFSEIICHLHKMPTQNFAAATIGLIFGLIIANLLAYSLSFIPIIGSYLPIILSVILGALGVNIGINKKDEIVNFFGYFRNINKVRRKENSNHFVHPKILDTSVIIDGRILDICQTEFLEGELIIPRFVLSELQHIADSSDSLKRNRGRRGLDILNKMTKIRKNKIKIVGKDYNEPKEVDAKIIKLAKEIKAKVITNDYNLNKVAQLEGIPVLNINDLSNALKAVILPGEEMNTQIIKEGKEPEQGIAYLDDGTMIVVEDGHKYIGKKVNILVTSILQTPAGRMIFGRVKSVMDRKSNEFKNVVRLSSRQ</sequence>
<keyword evidence="6" id="KW-0812">Transmembrane</keyword>
<evidence type="ECO:0000256" key="3">
    <source>
        <dbReference type="ARBA" id="ARBA00022722"/>
    </source>
</evidence>
<evidence type="ECO:0000313" key="9">
    <source>
        <dbReference type="Proteomes" id="UP000177701"/>
    </source>
</evidence>
<keyword evidence="6" id="KW-1133">Transmembrane helix</keyword>
<name>A0A1F5A5V0_9BACT</name>
<accession>A0A1F5A5V0</accession>
<keyword evidence="4" id="KW-0378">Hydrolase</keyword>
<reference evidence="8 9" key="1">
    <citation type="journal article" date="2016" name="Nat. Commun.">
        <title>Thousands of microbial genomes shed light on interconnected biogeochemical processes in an aquifer system.</title>
        <authorList>
            <person name="Anantharaman K."/>
            <person name="Brown C.T."/>
            <person name="Hug L.A."/>
            <person name="Sharon I."/>
            <person name="Castelle C.J."/>
            <person name="Probst A.J."/>
            <person name="Thomas B.C."/>
            <person name="Singh A."/>
            <person name="Wilkins M.J."/>
            <person name="Karaoz U."/>
            <person name="Brodie E.L."/>
            <person name="Williams K.H."/>
            <person name="Hubbard S.S."/>
            <person name="Banfield J.F."/>
        </authorList>
    </citation>
    <scope>NUCLEOTIDE SEQUENCE [LARGE SCALE GENOMIC DNA]</scope>
</reference>
<dbReference type="CDD" id="cd09877">
    <property type="entry name" value="PIN_YacL-like"/>
    <property type="match status" value="1"/>
</dbReference>
<evidence type="ECO:0000256" key="4">
    <source>
        <dbReference type="ARBA" id="ARBA00022801"/>
    </source>
</evidence>
<evidence type="ECO:0000259" key="7">
    <source>
        <dbReference type="SMART" id="SM00670"/>
    </source>
</evidence>
<dbReference type="Pfam" id="PF01850">
    <property type="entry name" value="PIN"/>
    <property type="match status" value="1"/>
</dbReference>
<feature type="transmembrane region" description="Helical" evidence="6">
    <location>
        <begin position="7"/>
        <end position="23"/>
    </location>
</feature>
<dbReference type="Gene3D" id="3.40.50.1010">
    <property type="entry name" value="5'-nuclease"/>
    <property type="match status" value="1"/>
</dbReference>
<dbReference type="AlphaFoldDB" id="A0A1F5A5V0"/>
<evidence type="ECO:0000256" key="1">
    <source>
        <dbReference type="ARBA" id="ARBA00001946"/>
    </source>
</evidence>
<feature type="domain" description="PIN" evidence="7">
    <location>
        <begin position="160"/>
        <end position="267"/>
    </location>
</feature>
<dbReference type="EMBL" id="MEYH01000103">
    <property type="protein sequence ID" value="OGD13688.1"/>
    <property type="molecule type" value="Genomic_DNA"/>
</dbReference>
<dbReference type="GO" id="GO:0004518">
    <property type="term" value="F:nuclease activity"/>
    <property type="evidence" value="ECO:0007669"/>
    <property type="project" value="UniProtKB-KW"/>
</dbReference>
<dbReference type="GO" id="GO:0016740">
    <property type="term" value="F:transferase activity"/>
    <property type="evidence" value="ECO:0007669"/>
    <property type="project" value="UniProtKB-KW"/>
</dbReference>
<evidence type="ECO:0000256" key="6">
    <source>
        <dbReference type="SAM" id="Phobius"/>
    </source>
</evidence>
<keyword evidence="3" id="KW-0540">Nuclease</keyword>
<evidence type="ECO:0000256" key="2">
    <source>
        <dbReference type="ARBA" id="ARBA00022679"/>
    </source>
</evidence>
<dbReference type="SMART" id="SM00670">
    <property type="entry name" value="PINc"/>
    <property type="match status" value="1"/>
</dbReference>
<dbReference type="InterPro" id="IPR052041">
    <property type="entry name" value="Nucleic_acid_metab_PIN/TRAM"/>
</dbReference>
<dbReference type="STRING" id="1797291.A2V47_00030"/>
<dbReference type="PANTHER" id="PTHR11603:SF147">
    <property type="entry name" value="MEMBRANE PROTEIN"/>
    <property type="match status" value="1"/>
</dbReference>
<feature type="transmembrane region" description="Helical" evidence="6">
    <location>
        <begin position="82"/>
        <end position="103"/>
    </location>
</feature>
<gene>
    <name evidence="8" type="ORF">A2V47_00030</name>
</gene>
<protein>
    <submittedName>
        <fullName evidence="8">Twitching motility protein PilT</fullName>
    </submittedName>
</protein>
<dbReference type="Proteomes" id="UP000177701">
    <property type="component" value="Unassembled WGS sequence"/>
</dbReference>
<evidence type="ECO:0000256" key="5">
    <source>
        <dbReference type="ARBA" id="ARBA00022842"/>
    </source>
</evidence>
<feature type="transmembrane region" description="Helical" evidence="6">
    <location>
        <begin position="109"/>
        <end position="130"/>
    </location>
</feature>
<comment type="cofactor">
    <cofactor evidence="1">
        <name>Mg(2+)</name>
        <dbReference type="ChEBI" id="CHEBI:18420"/>
    </cofactor>
</comment>
<keyword evidence="2" id="KW-0808">Transferase</keyword>
<dbReference type="PANTHER" id="PTHR11603">
    <property type="entry name" value="AAA FAMILY ATPASE"/>
    <property type="match status" value="1"/>
</dbReference>
<dbReference type="InterPro" id="IPR029060">
    <property type="entry name" value="PIN-like_dom_sf"/>
</dbReference>
<organism evidence="8 9">
    <name type="scientific">Candidatus Sediminicultor quintus</name>
    <dbReference type="NCBI Taxonomy" id="1797291"/>
    <lineage>
        <taxon>Bacteria</taxon>
        <taxon>Pseudomonadati</taxon>
        <taxon>Atribacterota</taxon>
        <taxon>Candidatus Phoenicimicrobiia</taxon>
        <taxon>Candidatus Pheonicimicrobiales</taxon>
        <taxon>Candidatus Phoenicimicrobiaceae</taxon>
        <taxon>Candidatus Sediminicultor</taxon>
    </lineage>
</organism>
<keyword evidence="6" id="KW-0472">Membrane</keyword>
<dbReference type="InterPro" id="IPR002716">
    <property type="entry name" value="PIN_dom"/>
</dbReference>
<keyword evidence="5" id="KW-0460">Magnesium</keyword>
<dbReference type="Pfam" id="PF01938">
    <property type="entry name" value="TRAM"/>
    <property type="match status" value="1"/>
</dbReference>
<comment type="caution">
    <text evidence="8">The sequence shown here is derived from an EMBL/GenBank/DDBJ whole genome shotgun (WGS) entry which is preliminary data.</text>
</comment>
<dbReference type="InterPro" id="IPR002792">
    <property type="entry name" value="TRAM_dom"/>
</dbReference>